<organism evidence="2 3">
    <name type="scientific">Favolaschia claudopus</name>
    <dbReference type="NCBI Taxonomy" id="2862362"/>
    <lineage>
        <taxon>Eukaryota</taxon>
        <taxon>Fungi</taxon>
        <taxon>Dikarya</taxon>
        <taxon>Basidiomycota</taxon>
        <taxon>Agaricomycotina</taxon>
        <taxon>Agaricomycetes</taxon>
        <taxon>Agaricomycetidae</taxon>
        <taxon>Agaricales</taxon>
        <taxon>Marasmiineae</taxon>
        <taxon>Mycenaceae</taxon>
        <taxon>Favolaschia</taxon>
    </lineage>
</organism>
<evidence type="ECO:0000313" key="2">
    <source>
        <dbReference type="EMBL" id="KAK7052105.1"/>
    </source>
</evidence>
<evidence type="ECO:0000313" key="3">
    <source>
        <dbReference type="Proteomes" id="UP001362999"/>
    </source>
</evidence>
<evidence type="ECO:0000256" key="1">
    <source>
        <dbReference type="SAM" id="SignalP"/>
    </source>
</evidence>
<name>A0AAW0DGY3_9AGAR</name>
<feature type="signal peptide" evidence="1">
    <location>
        <begin position="1"/>
        <end position="26"/>
    </location>
</feature>
<gene>
    <name evidence="2" type="ORF">R3P38DRAFT_2858598</name>
</gene>
<feature type="chain" id="PRO_5043821878" evidence="1">
    <location>
        <begin position="27"/>
        <end position="82"/>
    </location>
</feature>
<protein>
    <submittedName>
        <fullName evidence="2">Uncharacterized protein</fullName>
    </submittedName>
</protein>
<proteinExistence type="predicted"/>
<accession>A0AAW0DGY3</accession>
<feature type="non-terminal residue" evidence="2">
    <location>
        <position position="82"/>
    </location>
</feature>
<dbReference type="AlphaFoldDB" id="A0AAW0DGY3"/>
<reference evidence="2 3" key="1">
    <citation type="journal article" date="2024" name="J Genomics">
        <title>Draft genome sequencing and assembly of Favolaschia claudopus CIRM-BRFM 2984 isolated from oak limbs.</title>
        <authorList>
            <person name="Navarro D."/>
            <person name="Drula E."/>
            <person name="Chaduli D."/>
            <person name="Cazenave R."/>
            <person name="Ahrendt S."/>
            <person name="Wang J."/>
            <person name="Lipzen A."/>
            <person name="Daum C."/>
            <person name="Barry K."/>
            <person name="Grigoriev I.V."/>
            <person name="Favel A."/>
            <person name="Rosso M.N."/>
            <person name="Martin F."/>
        </authorList>
    </citation>
    <scope>NUCLEOTIDE SEQUENCE [LARGE SCALE GENOMIC DNA]</scope>
    <source>
        <strain evidence="2 3">CIRM-BRFM 2984</strain>
    </source>
</reference>
<keyword evidence="3" id="KW-1185">Reference proteome</keyword>
<keyword evidence="1" id="KW-0732">Signal</keyword>
<dbReference type="Proteomes" id="UP001362999">
    <property type="component" value="Unassembled WGS sequence"/>
</dbReference>
<comment type="caution">
    <text evidence="2">The sequence shown here is derived from an EMBL/GenBank/DDBJ whole genome shotgun (WGS) entry which is preliminary data.</text>
</comment>
<sequence>MTNFSKLSSSIFAIAIALLLAGTANAQECVIAIAAPGLKYAALPSPAAAAWATLASVSMLPSVSTEIATTVMAEMKEALVTR</sequence>
<dbReference type="EMBL" id="JAWWNJ010000007">
    <property type="protein sequence ID" value="KAK7052105.1"/>
    <property type="molecule type" value="Genomic_DNA"/>
</dbReference>